<dbReference type="InterPro" id="IPR013320">
    <property type="entry name" value="ConA-like_dom_sf"/>
</dbReference>
<keyword evidence="4 9" id="KW-0732">Signal</keyword>
<keyword evidence="2" id="KW-0964">Secreted</keyword>
<evidence type="ECO:0000256" key="2">
    <source>
        <dbReference type="ARBA" id="ARBA00022525"/>
    </source>
</evidence>
<evidence type="ECO:0000256" key="7">
    <source>
        <dbReference type="ARBA" id="ARBA00038102"/>
    </source>
</evidence>
<protein>
    <recommendedName>
        <fullName evidence="9">Pentraxin family member</fullName>
    </recommendedName>
</protein>
<keyword evidence="6" id="KW-1015">Disulfide bond</keyword>
<dbReference type="Pfam" id="PF00354">
    <property type="entry name" value="Pentaxin"/>
    <property type="match status" value="1"/>
</dbReference>
<dbReference type="Proteomes" id="UP000264820">
    <property type="component" value="Unplaced"/>
</dbReference>
<dbReference type="InterPro" id="IPR001791">
    <property type="entry name" value="Laminin_G"/>
</dbReference>
<dbReference type="SUPFAM" id="SSF49899">
    <property type="entry name" value="Concanavalin A-like lectins/glucanases"/>
    <property type="match status" value="1"/>
</dbReference>
<keyword evidence="3 9" id="KW-0479">Metal-binding</keyword>
<evidence type="ECO:0000313" key="13">
    <source>
        <dbReference type="Proteomes" id="UP000264820"/>
    </source>
</evidence>
<dbReference type="Gene3D" id="2.60.120.200">
    <property type="match status" value="1"/>
</dbReference>
<evidence type="ECO:0000256" key="8">
    <source>
        <dbReference type="PROSITE-ProRule" id="PRU00122"/>
    </source>
</evidence>
<dbReference type="KEGG" id="hcq:109529008"/>
<comment type="cofactor">
    <cofactor evidence="9">
        <name>Ca(2+)</name>
        <dbReference type="ChEBI" id="CHEBI:29108"/>
    </cofactor>
    <text evidence="9">Binds 2 calcium ions per subunit.</text>
</comment>
<evidence type="ECO:0000256" key="4">
    <source>
        <dbReference type="ARBA" id="ARBA00022729"/>
    </source>
</evidence>
<dbReference type="PROSITE" id="PS50025">
    <property type="entry name" value="LAM_G_DOMAIN"/>
    <property type="match status" value="1"/>
</dbReference>
<reference evidence="12" key="2">
    <citation type="submission" date="2025-09" db="UniProtKB">
        <authorList>
            <consortium name="Ensembl"/>
        </authorList>
    </citation>
    <scope>IDENTIFICATION</scope>
</reference>
<evidence type="ECO:0000256" key="5">
    <source>
        <dbReference type="ARBA" id="ARBA00022837"/>
    </source>
</evidence>
<keyword evidence="13" id="KW-1185">Reference proteome</keyword>
<dbReference type="Ensembl" id="ENSHCOT00000004964.1">
    <property type="protein sequence ID" value="ENSHCOP00000005684.1"/>
    <property type="gene ID" value="ENSHCOG00000007359.1"/>
</dbReference>
<name>A0A3Q3D8E6_HIPCM</name>
<evidence type="ECO:0000256" key="6">
    <source>
        <dbReference type="ARBA" id="ARBA00023157"/>
    </source>
</evidence>
<dbReference type="InterPro" id="IPR051005">
    <property type="entry name" value="Pentraxin_domain"/>
</dbReference>
<dbReference type="GeneTree" id="ENSGT01100000263515"/>
<evidence type="ECO:0000256" key="3">
    <source>
        <dbReference type="ARBA" id="ARBA00022723"/>
    </source>
</evidence>
<dbReference type="PANTHER" id="PTHR45869:SF7">
    <property type="entry name" value="C-REACTIVE PROTEIN"/>
    <property type="match status" value="1"/>
</dbReference>
<dbReference type="OrthoDB" id="547680at2759"/>
<comment type="subcellular location">
    <subcellularLocation>
        <location evidence="1 9">Secreted</location>
    </subcellularLocation>
</comment>
<evidence type="ECO:0000313" key="12">
    <source>
        <dbReference type="Ensembl" id="ENSHCOP00000005684.1"/>
    </source>
</evidence>
<evidence type="ECO:0000259" key="11">
    <source>
        <dbReference type="PROSITE" id="PS51828"/>
    </source>
</evidence>
<dbReference type="RefSeq" id="XP_019747691.1">
    <property type="nucleotide sequence ID" value="XM_019892132.1"/>
</dbReference>
<dbReference type="GeneID" id="109529008"/>
<dbReference type="PRINTS" id="PR00895">
    <property type="entry name" value="PENTAXIN"/>
</dbReference>
<feature type="signal peptide" evidence="9">
    <location>
        <begin position="1"/>
        <end position="16"/>
    </location>
</feature>
<dbReference type="SMART" id="SM00159">
    <property type="entry name" value="PTX"/>
    <property type="match status" value="1"/>
</dbReference>
<dbReference type="PANTHER" id="PTHR45869">
    <property type="entry name" value="C-REACTIVE PROTEIN-RELATED"/>
    <property type="match status" value="1"/>
</dbReference>
<reference evidence="12" key="1">
    <citation type="submission" date="2025-08" db="UniProtKB">
        <authorList>
            <consortium name="Ensembl"/>
        </authorList>
    </citation>
    <scope>IDENTIFICATION</scope>
</reference>
<dbReference type="AlphaFoldDB" id="A0A3Q3D8E6"/>
<proteinExistence type="inferred from homology"/>
<keyword evidence="5 9" id="KW-0106">Calcium</keyword>
<comment type="caution">
    <text evidence="8">Lacks conserved residue(s) required for the propagation of feature annotation.</text>
</comment>
<accession>A0A3Q3D8E6</accession>
<comment type="subunit">
    <text evidence="9">Homopentamer. Pentaxin (or pentraxin) have a discoid arrangement of 5 non-covalently bound subunits.</text>
</comment>
<dbReference type="PROSITE" id="PS51828">
    <property type="entry name" value="PTX_2"/>
    <property type="match status" value="1"/>
</dbReference>
<feature type="domain" description="Laminin G" evidence="10">
    <location>
        <begin position="26"/>
        <end position="195"/>
    </location>
</feature>
<sequence length="222" mass="24903">MEKLLVFMVMLASCYAETQDLSGKAFVFQSETATDHVKLMTSKTNLSALTVCLRFKTALTRNYALFSLATPAISNDFLLFKNKEEGVVKVHVRDAGADFMALSVPPNAWHTVCTTWDSQDGTSQLWVDGKPTIKRFIHSGQPISDKPSTVLGQDQDNYGGGFETSQSFVGMMSRVHMWDYVLSPKEIQRYEEDSCFTPGNVFNWKALDYEVVGNILVEQEVM</sequence>
<dbReference type="FunFam" id="2.60.120.200:FF:000070">
    <property type="entry name" value="Serum amyloid P-component"/>
    <property type="match status" value="1"/>
</dbReference>
<evidence type="ECO:0000256" key="9">
    <source>
        <dbReference type="RuleBase" id="RU362112"/>
    </source>
</evidence>
<dbReference type="OMA" id="YREYECP"/>
<dbReference type="GO" id="GO:0046872">
    <property type="term" value="F:metal ion binding"/>
    <property type="evidence" value="ECO:0007669"/>
    <property type="project" value="UniProtKB-KW"/>
</dbReference>
<organism evidence="12 13">
    <name type="scientific">Hippocampus comes</name>
    <name type="common">Tiger tail seahorse</name>
    <dbReference type="NCBI Taxonomy" id="109280"/>
    <lineage>
        <taxon>Eukaryota</taxon>
        <taxon>Metazoa</taxon>
        <taxon>Chordata</taxon>
        <taxon>Craniata</taxon>
        <taxon>Vertebrata</taxon>
        <taxon>Euteleostomi</taxon>
        <taxon>Actinopterygii</taxon>
        <taxon>Neopterygii</taxon>
        <taxon>Teleostei</taxon>
        <taxon>Neoteleostei</taxon>
        <taxon>Acanthomorphata</taxon>
        <taxon>Syngnathiaria</taxon>
        <taxon>Syngnathiformes</taxon>
        <taxon>Syngnathoidei</taxon>
        <taxon>Syngnathidae</taxon>
        <taxon>Hippocampus</taxon>
    </lineage>
</organism>
<comment type="similarity">
    <text evidence="7 9">Belongs to the pentraxin family.</text>
</comment>
<feature type="domain" description="Pentraxin (PTX)" evidence="11">
    <location>
        <begin position="22"/>
        <end position="222"/>
    </location>
</feature>
<dbReference type="InterPro" id="IPR001759">
    <property type="entry name" value="PTX_dom"/>
</dbReference>
<dbReference type="GO" id="GO:0005576">
    <property type="term" value="C:extracellular region"/>
    <property type="evidence" value="ECO:0007669"/>
    <property type="project" value="UniProtKB-SubCell"/>
</dbReference>
<feature type="chain" id="PRO_5018380162" description="Pentraxin family member" evidence="9">
    <location>
        <begin position="17"/>
        <end position="222"/>
    </location>
</feature>
<evidence type="ECO:0000259" key="10">
    <source>
        <dbReference type="PROSITE" id="PS50025"/>
    </source>
</evidence>
<evidence type="ECO:0000256" key="1">
    <source>
        <dbReference type="ARBA" id="ARBA00004613"/>
    </source>
</evidence>